<dbReference type="InterPro" id="IPR036034">
    <property type="entry name" value="PDZ_sf"/>
</dbReference>
<feature type="non-terminal residue" evidence="4">
    <location>
        <position position="452"/>
    </location>
</feature>
<dbReference type="EMBL" id="BARS01004643">
    <property type="protein sequence ID" value="GAF81396.1"/>
    <property type="molecule type" value="Genomic_DNA"/>
</dbReference>
<dbReference type="GO" id="GO:0008236">
    <property type="term" value="F:serine-type peptidase activity"/>
    <property type="evidence" value="ECO:0007669"/>
    <property type="project" value="InterPro"/>
</dbReference>
<gene>
    <name evidence="4" type="ORF">S01H1_09083</name>
</gene>
<dbReference type="InterPro" id="IPR029045">
    <property type="entry name" value="ClpP/crotonase-like_dom_sf"/>
</dbReference>
<feature type="domain" description="Tail specific protease" evidence="2">
    <location>
        <begin position="408"/>
        <end position="450"/>
    </location>
</feature>
<dbReference type="GO" id="GO:0007165">
    <property type="term" value="P:signal transduction"/>
    <property type="evidence" value="ECO:0007669"/>
    <property type="project" value="TreeGrafter"/>
</dbReference>
<evidence type="ECO:0000259" key="2">
    <source>
        <dbReference type="Pfam" id="PF03572"/>
    </source>
</evidence>
<proteinExistence type="predicted"/>
<feature type="domain" description="Tricorn protease C1" evidence="3">
    <location>
        <begin position="201"/>
        <end position="256"/>
    </location>
</feature>
<protein>
    <recommendedName>
        <fullName evidence="5">Tail specific protease domain-containing protein</fullName>
    </recommendedName>
</protein>
<reference evidence="4" key="1">
    <citation type="journal article" date="2014" name="Front. Microbiol.">
        <title>High frequency of phylogenetically diverse reductive dehalogenase-homologous genes in deep subseafloor sedimentary metagenomes.</title>
        <authorList>
            <person name="Kawai M."/>
            <person name="Futagami T."/>
            <person name="Toyoda A."/>
            <person name="Takaki Y."/>
            <person name="Nishi S."/>
            <person name="Hori S."/>
            <person name="Arai W."/>
            <person name="Tsubouchi T."/>
            <person name="Morono Y."/>
            <person name="Uchiyama I."/>
            <person name="Ito T."/>
            <person name="Fujiyama A."/>
            <person name="Inagaki F."/>
            <person name="Takami H."/>
        </authorList>
    </citation>
    <scope>NUCLEOTIDE SEQUENCE</scope>
    <source>
        <strain evidence="4">Expedition CK06-06</strain>
    </source>
</reference>
<evidence type="ECO:0000259" key="3">
    <source>
        <dbReference type="Pfam" id="PF14684"/>
    </source>
</evidence>
<dbReference type="GO" id="GO:0030288">
    <property type="term" value="C:outer membrane-bounded periplasmic space"/>
    <property type="evidence" value="ECO:0007669"/>
    <property type="project" value="TreeGrafter"/>
</dbReference>
<evidence type="ECO:0008006" key="5">
    <source>
        <dbReference type="Google" id="ProtNLM"/>
    </source>
</evidence>
<organism evidence="4">
    <name type="scientific">marine sediment metagenome</name>
    <dbReference type="NCBI Taxonomy" id="412755"/>
    <lineage>
        <taxon>unclassified sequences</taxon>
        <taxon>metagenomes</taxon>
        <taxon>ecological metagenomes</taxon>
    </lineage>
</organism>
<dbReference type="GO" id="GO:0004175">
    <property type="term" value="F:endopeptidase activity"/>
    <property type="evidence" value="ECO:0007669"/>
    <property type="project" value="TreeGrafter"/>
</dbReference>
<dbReference type="Pfam" id="PF03572">
    <property type="entry name" value="Peptidase_S41"/>
    <property type="match status" value="1"/>
</dbReference>
<dbReference type="InterPro" id="IPR028204">
    <property type="entry name" value="Tricorn_C1"/>
</dbReference>
<evidence type="ECO:0000256" key="1">
    <source>
        <dbReference type="SAM" id="MobiDB-lite"/>
    </source>
</evidence>
<dbReference type="SUPFAM" id="SSF50156">
    <property type="entry name" value="PDZ domain-like"/>
    <property type="match status" value="1"/>
</dbReference>
<feature type="non-terminal residue" evidence="4">
    <location>
        <position position="1"/>
    </location>
</feature>
<dbReference type="SUPFAM" id="SSF52096">
    <property type="entry name" value="ClpP/crotonase"/>
    <property type="match status" value="1"/>
</dbReference>
<dbReference type="InterPro" id="IPR005151">
    <property type="entry name" value="Tail-specific_protease"/>
</dbReference>
<dbReference type="Gene3D" id="3.30.750.44">
    <property type="match status" value="1"/>
</dbReference>
<dbReference type="Gene3D" id="3.90.226.10">
    <property type="entry name" value="2-enoyl-CoA Hydratase, Chain A, domain 1"/>
    <property type="match status" value="1"/>
</dbReference>
<comment type="caution">
    <text evidence="4">The sequence shown here is derived from an EMBL/GenBank/DDBJ whole genome shotgun (WGS) entry which is preliminary data.</text>
</comment>
<dbReference type="AlphaFoldDB" id="X0T213"/>
<dbReference type="GO" id="GO:0006508">
    <property type="term" value="P:proteolysis"/>
    <property type="evidence" value="ECO:0007669"/>
    <property type="project" value="InterPro"/>
</dbReference>
<dbReference type="Pfam" id="PF14684">
    <property type="entry name" value="Tricorn_C1"/>
    <property type="match status" value="1"/>
</dbReference>
<feature type="compositionally biased region" description="Polar residues" evidence="1">
    <location>
        <begin position="42"/>
        <end position="61"/>
    </location>
</feature>
<dbReference type="PANTHER" id="PTHR32060">
    <property type="entry name" value="TAIL-SPECIFIC PROTEASE"/>
    <property type="match status" value="1"/>
</dbReference>
<evidence type="ECO:0000313" key="4">
    <source>
        <dbReference type="EMBL" id="GAF81396.1"/>
    </source>
</evidence>
<name>X0T213_9ZZZZ</name>
<feature type="region of interest" description="Disordered" evidence="1">
    <location>
        <begin position="31"/>
        <end position="61"/>
    </location>
</feature>
<dbReference type="Gene3D" id="2.30.42.10">
    <property type="match status" value="1"/>
</dbReference>
<sequence>YKLGPGMHIKREANSAVIDGVIALELKPTNAADNIKQPGPGSRTSGTAPSKLNPQQAKQKLTQARNMLKGENKDTQQAKPILVDLAQNHTLLLTSADRCHLYVYLGYIEDLAGSREAAVGWYRRASDLDGPKIEGIRTVARQGLTKPVTWIRHLDSASKNSKAKAESASGSKNNVIERIGKGFVLRDEPEDGDLPKMNLSKAERLENFDILAEAIDRNYSFFVHKGIDFKEVKSRYRPKIEMVRTTKEFYSLIDQFVRELADCHSWLCNYKDVPSLEWFSPQMSTRLIEGKAVVTEVVKGSQAYGKGLRSGSVIIAVNGSTVRSRVTKMRRLMHMYSSERCFLEEAYRRILDGEKGSTVSVRFLAPGRKSPGIVRLRRVSSRKQEVIQPDFHVNKAKFIWYGTHPSGLGYIRILSFKGRMEIADEFDRALGILKDTPGLIIDIRENPGGFGT</sequence>
<dbReference type="PANTHER" id="PTHR32060:SF30">
    <property type="entry name" value="CARBOXY-TERMINAL PROCESSING PROTEASE CTPA"/>
    <property type="match status" value="1"/>
</dbReference>
<accession>X0T213</accession>